<proteinExistence type="predicted"/>
<name>A7S6J6_NEMVE</name>
<dbReference type="PANTHER" id="PTHR24543:SF335">
    <property type="entry name" value="EGF-LIKE REPEAT AND DISCOIDIN I-LIKE DOMAIN-CONTAINING PROTEIN 3"/>
    <property type="match status" value="1"/>
</dbReference>
<dbReference type="SUPFAM" id="SSF49785">
    <property type="entry name" value="Galactose-binding domain-like"/>
    <property type="match status" value="1"/>
</dbReference>
<dbReference type="SMART" id="SM00231">
    <property type="entry name" value="FA58C"/>
    <property type="match status" value="1"/>
</dbReference>
<evidence type="ECO:0000259" key="1">
    <source>
        <dbReference type="PROSITE" id="PS50022"/>
    </source>
</evidence>
<dbReference type="Pfam" id="PF00754">
    <property type="entry name" value="F5_F8_type_C"/>
    <property type="match status" value="1"/>
</dbReference>
<dbReference type="Proteomes" id="UP000001593">
    <property type="component" value="Unassembled WGS sequence"/>
</dbReference>
<evidence type="ECO:0000313" key="3">
    <source>
        <dbReference type="Proteomes" id="UP000001593"/>
    </source>
</evidence>
<keyword evidence="3" id="KW-1185">Reference proteome</keyword>
<dbReference type="CDD" id="cd00057">
    <property type="entry name" value="FA58C"/>
    <property type="match status" value="1"/>
</dbReference>
<protein>
    <recommendedName>
        <fullName evidence="1">F5/8 type C domain-containing protein</fullName>
    </recommendedName>
</protein>
<dbReference type="STRING" id="45351.A7S6J6"/>
<feature type="domain" description="F5/8 type C" evidence="1">
    <location>
        <begin position="4"/>
        <end position="165"/>
    </location>
</feature>
<accession>A7S6J6</accession>
<dbReference type="PANTHER" id="PTHR24543">
    <property type="entry name" value="MULTICOPPER OXIDASE-RELATED"/>
    <property type="match status" value="1"/>
</dbReference>
<sequence>LVNCPALGGMEDRRILDSQITASSSKHNSYFAPKYARLRNTFQGGVTYGCWRPGGQLVDEYLQVDLLAVKNINKVATQGQPYSKNDPDHTHWVTRYALSYSLDGVKWTTYPHVSKRKPFSEFPGNTDLESVVSHTLPVAIQARYIRFVVKAWNVNPAMRVEIYECKA</sequence>
<organism evidence="2 3">
    <name type="scientific">Nematostella vectensis</name>
    <name type="common">Starlet sea anemone</name>
    <dbReference type="NCBI Taxonomy" id="45351"/>
    <lineage>
        <taxon>Eukaryota</taxon>
        <taxon>Metazoa</taxon>
        <taxon>Cnidaria</taxon>
        <taxon>Anthozoa</taxon>
        <taxon>Hexacorallia</taxon>
        <taxon>Actiniaria</taxon>
        <taxon>Edwardsiidae</taxon>
        <taxon>Nematostella</taxon>
    </lineage>
</organism>
<dbReference type="PhylomeDB" id="A7S6J6"/>
<dbReference type="InterPro" id="IPR000421">
    <property type="entry name" value="FA58C"/>
</dbReference>
<dbReference type="InterPro" id="IPR008979">
    <property type="entry name" value="Galactose-bd-like_sf"/>
</dbReference>
<dbReference type="HOGENOM" id="CLU_030066_1_2_1"/>
<evidence type="ECO:0000313" key="2">
    <source>
        <dbReference type="EMBL" id="EDO40661.1"/>
    </source>
</evidence>
<dbReference type="InParanoid" id="A7S6J6"/>
<reference evidence="2 3" key="1">
    <citation type="journal article" date="2007" name="Science">
        <title>Sea anemone genome reveals ancestral eumetazoan gene repertoire and genomic organization.</title>
        <authorList>
            <person name="Putnam N.H."/>
            <person name="Srivastava M."/>
            <person name="Hellsten U."/>
            <person name="Dirks B."/>
            <person name="Chapman J."/>
            <person name="Salamov A."/>
            <person name="Terry A."/>
            <person name="Shapiro H."/>
            <person name="Lindquist E."/>
            <person name="Kapitonov V.V."/>
            <person name="Jurka J."/>
            <person name="Genikhovich G."/>
            <person name="Grigoriev I.V."/>
            <person name="Lucas S.M."/>
            <person name="Steele R.E."/>
            <person name="Finnerty J.R."/>
            <person name="Technau U."/>
            <person name="Martindale M.Q."/>
            <person name="Rokhsar D.S."/>
        </authorList>
    </citation>
    <scope>NUCLEOTIDE SEQUENCE [LARGE SCALE GENOMIC DNA]</scope>
    <source>
        <strain evidence="3">CH2 X CH6</strain>
    </source>
</reference>
<dbReference type="AlphaFoldDB" id="A7S6J6"/>
<dbReference type="PROSITE" id="PS50022">
    <property type="entry name" value="FA58C_3"/>
    <property type="match status" value="1"/>
</dbReference>
<dbReference type="Gene3D" id="2.60.120.260">
    <property type="entry name" value="Galactose-binding domain-like"/>
    <property type="match status" value="1"/>
</dbReference>
<dbReference type="FunFam" id="2.60.120.260:FF:000016">
    <property type="entry name" value="Contactin-associated protein-like 4 isoform 1"/>
    <property type="match status" value="1"/>
</dbReference>
<gene>
    <name evidence="2" type="ORF">NEMVEDRAFT_v1g106599</name>
</gene>
<feature type="non-terminal residue" evidence="2">
    <location>
        <position position="167"/>
    </location>
</feature>
<dbReference type="EMBL" id="DS469588">
    <property type="protein sequence ID" value="EDO40661.1"/>
    <property type="molecule type" value="Genomic_DNA"/>
</dbReference>